<dbReference type="OrthoDB" id="9813689at2"/>
<evidence type="ECO:0000256" key="3">
    <source>
        <dbReference type="ARBA" id="ARBA00022475"/>
    </source>
</evidence>
<dbReference type="STRING" id="313594.PI23P_05037"/>
<evidence type="ECO:0000256" key="5">
    <source>
        <dbReference type="ARBA" id="ARBA00022989"/>
    </source>
</evidence>
<feature type="transmembrane region" description="Helical" evidence="8">
    <location>
        <begin position="111"/>
        <end position="130"/>
    </location>
</feature>
<dbReference type="AlphaFoldDB" id="A4BXZ4"/>
<comment type="caution">
    <text evidence="9">The sequence shown here is derived from an EMBL/GenBank/DDBJ whole genome shotgun (WGS) entry which is preliminary data.</text>
</comment>
<proteinExistence type="inferred from homology"/>
<dbReference type="PANTHER" id="PTHR20855">
    <property type="entry name" value="ADIPOR/PROGESTIN RECEPTOR-RELATED"/>
    <property type="match status" value="1"/>
</dbReference>
<evidence type="ECO:0000256" key="6">
    <source>
        <dbReference type="ARBA" id="ARBA00023136"/>
    </source>
</evidence>
<name>A4BXZ4_9FLAO</name>
<dbReference type="GO" id="GO:0046872">
    <property type="term" value="F:metal ion binding"/>
    <property type="evidence" value="ECO:0007669"/>
    <property type="project" value="UniProtKB-KW"/>
</dbReference>
<dbReference type="eggNOG" id="COG1272">
    <property type="taxonomic scope" value="Bacteria"/>
</dbReference>
<gene>
    <name evidence="9" type="ORF">PI23P_05037</name>
</gene>
<evidence type="ECO:0000256" key="4">
    <source>
        <dbReference type="ARBA" id="ARBA00022692"/>
    </source>
</evidence>
<evidence type="ECO:0000256" key="8">
    <source>
        <dbReference type="SAM" id="Phobius"/>
    </source>
</evidence>
<reference evidence="9 10" key="1">
    <citation type="submission" date="2006-02" db="EMBL/GenBank/DDBJ databases">
        <authorList>
            <person name="Murray A."/>
            <person name="Staley J."/>
            <person name="Ferriera S."/>
            <person name="Johnson J."/>
            <person name="Kravitz S."/>
            <person name="Halpern A."/>
            <person name="Remington K."/>
            <person name="Beeson K."/>
            <person name="Tran B."/>
            <person name="Rogers Y.-H."/>
            <person name="Friedman R."/>
            <person name="Venter J.C."/>
        </authorList>
    </citation>
    <scope>NUCLEOTIDE SEQUENCE [LARGE SCALE GENOMIC DNA]</scope>
    <source>
        <strain evidence="9 10">23-P</strain>
    </source>
</reference>
<keyword evidence="7" id="KW-0479">Metal-binding</keyword>
<dbReference type="RefSeq" id="WP_004569633.1">
    <property type="nucleotide sequence ID" value="NZ_CH724148.1"/>
</dbReference>
<feature type="transmembrane region" description="Helical" evidence="8">
    <location>
        <begin position="49"/>
        <end position="70"/>
    </location>
</feature>
<feature type="binding site" evidence="7">
    <location>
        <position position="195"/>
    </location>
    <ligand>
        <name>Zn(2+)</name>
        <dbReference type="ChEBI" id="CHEBI:29105"/>
    </ligand>
</feature>
<dbReference type="PANTHER" id="PTHR20855:SF3">
    <property type="entry name" value="LD03007P"/>
    <property type="match status" value="1"/>
</dbReference>
<keyword evidence="4 8" id="KW-0812">Transmembrane</keyword>
<evidence type="ECO:0000256" key="7">
    <source>
        <dbReference type="PIRSR" id="PIRSR604254-1"/>
    </source>
</evidence>
<dbReference type="GO" id="GO:0005886">
    <property type="term" value="C:plasma membrane"/>
    <property type="evidence" value="ECO:0007669"/>
    <property type="project" value="UniProtKB-SubCell"/>
</dbReference>
<sequence>MSEKLNHTYTIFEEKLNVWTHAFGLGLSVIAFPFLVLQSSNFEGFWKPASFIVYGLSLIILYAASTFYHAATDPKRRRKLNVFDHSAIYVLIAGSYSPFCLVGLAGDFGSYMFIFVWLFALIGIVLKLFFTGKYDKLSTAMYLLMGWQVVFFAKPLMENLSSFSLRLLVLGGVFYSVGAAFYMLRKLPYNHAIFHVFVLLGSFSHFLGIYYML</sequence>
<evidence type="ECO:0000313" key="9">
    <source>
        <dbReference type="EMBL" id="EAR13835.1"/>
    </source>
</evidence>
<keyword evidence="5 8" id="KW-1133">Transmembrane helix</keyword>
<dbReference type="Pfam" id="PF03006">
    <property type="entry name" value="HlyIII"/>
    <property type="match status" value="1"/>
</dbReference>
<dbReference type="NCBIfam" id="TIGR01065">
    <property type="entry name" value="hlyIII"/>
    <property type="match status" value="1"/>
</dbReference>
<dbReference type="EMBL" id="AAOG01000001">
    <property type="protein sequence ID" value="EAR13835.1"/>
    <property type="molecule type" value="Genomic_DNA"/>
</dbReference>
<organism evidence="9 10">
    <name type="scientific">Polaribacter irgensii 23-P</name>
    <dbReference type="NCBI Taxonomy" id="313594"/>
    <lineage>
        <taxon>Bacteria</taxon>
        <taxon>Pseudomonadati</taxon>
        <taxon>Bacteroidota</taxon>
        <taxon>Flavobacteriia</taxon>
        <taxon>Flavobacteriales</taxon>
        <taxon>Flavobacteriaceae</taxon>
    </lineage>
</organism>
<comment type="similarity">
    <text evidence="2">Belongs to the UPF0073 (Hly-III) family.</text>
</comment>
<evidence type="ECO:0000256" key="2">
    <source>
        <dbReference type="ARBA" id="ARBA00008488"/>
    </source>
</evidence>
<evidence type="ECO:0000256" key="1">
    <source>
        <dbReference type="ARBA" id="ARBA00004651"/>
    </source>
</evidence>
<keyword evidence="3" id="KW-1003">Cell membrane</keyword>
<keyword evidence="7" id="KW-0862">Zinc</keyword>
<comment type="subcellular location">
    <subcellularLocation>
        <location evidence="1">Cell membrane</location>
        <topology evidence="1">Multi-pass membrane protein</topology>
    </subcellularLocation>
</comment>
<keyword evidence="6 8" id="KW-0472">Membrane</keyword>
<evidence type="ECO:0008006" key="11">
    <source>
        <dbReference type="Google" id="ProtNLM"/>
    </source>
</evidence>
<dbReference type="Proteomes" id="UP000003053">
    <property type="component" value="Unassembled WGS sequence"/>
</dbReference>
<protein>
    <recommendedName>
        <fullName evidence="11">Hemolysin III</fullName>
    </recommendedName>
</protein>
<feature type="transmembrane region" description="Helical" evidence="8">
    <location>
        <begin position="82"/>
        <end position="105"/>
    </location>
</feature>
<feature type="transmembrane region" description="Helical" evidence="8">
    <location>
        <begin position="163"/>
        <end position="184"/>
    </location>
</feature>
<keyword evidence="10" id="KW-1185">Reference proteome</keyword>
<feature type="transmembrane region" description="Helical" evidence="8">
    <location>
        <begin position="16"/>
        <end position="37"/>
    </location>
</feature>
<feature type="binding site" evidence="7">
    <location>
        <position position="69"/>
    </location>
    <ligand>
        <name>Zn(2+)</name>
        <dbReference type="ChEBI" id="CHEBI:29105"/>
    </ligand>
</feature>
<dbReference type="InterPro" id="IPR005744">
    <property type="entry name" value="Hy-lIII"/>
</dbReference>
<feature type="binding site" evidence="7">
    <location>
        <position position="191"/>
    </location>
    <ligand>
        <name>Zn(2+)</name>
        <dbReference type="ChEBI" id="CHEBI:29105"/>
    </ligand>
</feature>
<dbReference type="GO" id="GO:0140911">
    <property type="term" value="F:pore-forming activity"/>
    <property type="evidence" value="ECO:0007669"/>
    <property type="project" value="InterPro"/>
</dbReference>
<dbReference type="HOGENOM" id="CLU_051078_1_0_10"/>
<feature type="transmembrane region" description="Helical" evidence="8">
    <location>
        <begin position="191"/>
        <end position="212"/>
    </location>
</feature>
<accession>A4BXZ4</accession>
<dbReference type="InterPro" id="IPR004254">
    <property type="entry name" value="AdipoR/HlyIII-related"/>
</dbReference>
<evidence type="ECO:0000313" key="10">
    <source>
        <dbReference type="Proteomes" id="UP000003053"/>
    </source>
</evidence>